<dbReference type="Gene3D" id="3.40.30.10">
    <property type="entry name" value="Glutaredoxin"/>
    <property type="match status" value="1"/>
</dbReference>
<proteinExistence type="inferred from homology"/>
<dbReference type="GO" id="GO:0046872">
    <property type="term" value="F:metal ion binding"/>
    <property type="evidence" value="ECO:0007669"/>
    <property type="project" value="UniProtKB-KW"/>
</dbReference>
<evidence type="ECO:0000313" key="8">
    <source>
        <dbReference type="EMBL" id="KHN83363.1"/>
    </source>
</evidence>
<protein>
    <submittedName>
        <fullName evidence="8">Protein SCO1-like protein, mitochondrial</fullName>
    </submittedName>
</protein>
<dbReference type="InterPro" id="IPR003782">
    <property type="entry name" value="SCO1/SenC"/>
</dbReference>
<dbReference type="PANTHER" id="PTHR12151:SF5">
    <property type="entry name" value="AT19154P"/>
    <property type="match status" value="1"/>
</dbReference>
<comment type="caution">
    <text evidence="8">The sequence shown here is derived from an EMBL/GenBank/DDBJ whole genome shotgun (WGS) entry which is preliminary data.</text>
</comment>
<keyword evidence="4" id="KW-1015">Disulfide bond</keyword>
<dbReference type="GO" id="GO:0005739">
    <property type="term" value="C:mitochondrion"/>
    <property type="evidence" value="ECO:0007669"/>
    <property type="project" value="GOC"/>
</dbReference>
<organism evidence="8 9">
    <name type="scientific">Toxocara canis</name>
    <name type="common">Canine roundworm</name>
    <dbReference type="NCBI Taxonomy" id="6265"/>
    <lineage>
        <taxon>Eukaryota</taxon>
        <taxon>Metazoa</taxon>
        <taxon>Ecdysozoa</taxon>
        <taxon>Nematoda</taxon>
        <taxon>Chromadorea</taxon>
        <taxon>Rhabditida</taxon>
        <taxon>Spirurina</taxon>
        <taxon>Ascaridomorpha</taxon>
        <taxon>Ascaridoidea</taxon>
        <taxon>Toxocaridae</taxon>
        <taxon>Toxocara</taxon>
    </lineage>
</organism>
<feature type="domain" description="Thioredoxin" evidence="7">
    <location>
        <begin position="180"/>
        <end position="344"/>
    </location>
</feature>
<dbReference type="CDD" id="cd02968">
    <property type="entry name" value="SCO"/>
    <property type="match status" value="1"/>
</dbReference>
<keyword evidence="9" id="KW-1185">Reference proteome</keyword>
<dbReference type="Proteomes" id="UP000031036">
    <property type="component" value="Unassembled WGS sequence"/>
</dbReference>
<evidence type="ECO:0000259" key="7">
    <source>
        <dbReference type="PROSITE" id="PS51352"/>
    </source>
</evidence>
<comment type="similarity">
    <text evidence="1">Belongs to the SCO1/2 family.</text>
</comment>
<dbReference type="STRING" id="6265.A0A0B2VP62"/>
<dbReference type="GO" id="GO:0033617">
    <property type="term" value="P:mitochondrial respiratory chain complex IV assembly"/>
    <property type="evidence" value="ECO:0007669"/>
    <property type="project" value="TreeGrafter"/>
</dbReference>
<sequence length="356" mass="40774">MFKCTTVNFEGHLNDRMLRRPGICALTRLVACASTTVDCALGATRSFHMSYMRTAASELTSSFRDQKHPTEGKNTKDDEPKIDLDEIDEALKNDSNTGKEMDDKFMNFKQKREGYIRSLTRRISKDIFQQAAHDRSYIFNWKAAVGTLAVGGVALIALLYMREKRLAESEKRRKIMAGKARIGGPWELVNTEGKLEGSEQLKGNWLLIYFGFTHCPDVCPDEIEKMIKVVDILDADPQKKFSIIPLFISVDPERDTIERVKEYCLEFSPKLRGYTGSKEQVDKVAKTFRVYYSQGPRSANAPDDYIVDHSVIMYLVDPDGNFHDYYGQNRNETEIANVIKMKVLKHELTSRKKPWI</sequence>
<evidence type="ECO:0000313" key="9">
    <source>
        <dbReference type="Proteomes" id="UP000031036"/>
    </source>
</evidence>
<evidence type="ECO:0000256" key="4">
    <source>
        <dbReference type="PIRSR" id="PIRSR603782-2"/>
    </source>
</evidence>
<evidence type="ECO:0000256" key="5">
    <source>
        <dbReference type="SAM" id="MobiDB-lite"/>
    </source>
</evidence>
<dbReference type="SUPFAM" id="SSF52833">
    <property type="entry name" value="Thioredoxin-like"/>
    <property type="match status" value="1"/>
</dbReference>
<dbReference type="OMA" id="RSHIFTW"/>
<dbReference type="OrthoDB" id="270009at2759"/>
<keyword evidence="6" id="KW-0472">Membrane</keyword>
<evidence type="ECO:0000256" key="2">
    <source>
        <dbReference type="ARBA" id="ARBA00023008"/>
    </source>
</evidence>
<dbReference type="FunFam" id="3.40.30.10:FF:000013">
    <property type="entry name" value="Blast:Protein SCO1 homolog, mitochondrial"/>
    <property type="match status" value="1"/>
</dbReference>
<evidence type="ECO:0000256" key="6">
    <source>
        <dbReference type="SAM" id="Phobius"/>
    </source>
</evidence>
<dbReference type="PROSITE" id="PS51352">
    <property type="entry name" value="THIOREDOXIN_2"/>
    <property type="match status" value="1"/>
</dbReference>
<evidence type="ECO:0000256" key="1">
    <source>
        <dbReference type="ARBA" id="ARBA00010996"/>
    </source>
</evidence>
<feature type="disulfide bond" description="Redox-active" evidence="4">
    <location>
        <begin position="215"/>
        <end position="219"/>
    </location>
</feature>
<gene>
    <name evidence="8" type="primary">SCO1</name>
    <name evidence="8" type="ORF">Tcan_05387</name>
</gene>
<feature type="binding site" evidence="3">
    <location>
        <position position="309"/>
    </location>
    <ligand>
        <name>Cu cation</name>
        <dbReference type="ChEBI" id="CHEBI:23378"/>
    </ligand>
</feature>
<dbReference type="InterPro" id="IPR036249">
    <property type="entry name" value="Thioredoxin-like_sf"/>
</dbReference>
<keyword evidence="6" id="KW-0812">Transmembrane</keyword>
<keyword evidence="2 3" id="KW-0186">Copper</keyword>
<feature type="transmembrane region" description="Helical" evidence="6">
    <location>
        <begin position="139"/>
        <end position="161"/>
    </location>
</feature>
<feature type="binding site" evidence="3">
    <location>
        <position position="219"/>
    </location>
    <ligand>
        <name>Cu cation</name>
        <dbReference type="ChEBI" id="CHEBI:23378"/>
    </ligand>
</feature>
<name>A0A0B2VP62_TOXCA</name>
<accession>A0A0B2VP62</accession>
<dbReference type="Pfam" id="PF02630">
    <property type="entry name" value="SCO1-SenC"/>
    <property type="match status" value="1"/>
</dbReference>
<evidence type="ECO:0000256" key="3">
    <source>
        <dbReference type="PIRSR" id="PIRSR603782-1"/>
    </source>
</evidence>
<reference evidence="8 9" key="1">
    <citation type="submission" date="2014-11" db="EMBL/GenBank/DDBJ databases">
        <title>Genetic blueprint of the zoonotic pathogen Toxocara canis.</title>
        <authorList>
            <person name="Zhu X.-Q."/>
            <person name="Korhonen P.K."/>
            <person name="Cai H."/>
            <person name="Young N.D."/>
            <person name="Nejsum P."/>
            <person name="von Samson-Himmelstjerna G."/>
            <person name="Boag P.R."/>
            <person name="Tan P."/>
            <person name="Li Q."/>
            <person name="Min J."/>
            <person name="Yang Y."/>
            <person name="Wang X."/>
            <person name="Fang X."/>
            <person name="Hall R.S."/>
            <person name="Hofmann A."/>
            <person name="Sternberg P.W."/>
            <person name="Jex A.R."/>
            <person name="Gasser R.B."/>
        </authorList>
    </citation>
    <scope>NUCLEOTIDE SEQUENCE [LARGE SCALE GENOMIC DNA]</scope>
    <source>
        <strain evidence="8">PN_DK_2014</strain>
    </source>
</reference>
<keyword evidence="6" id="KW-1133">Transmembrane helix</keyword>
<dbReference type="InterPro" id="IPR013766">
    <property type="entry name" value="Thioredoxin_domain"/>
</dbReference>
<dbReference type="PANTHER" id="PTHR12151">
    <property type="entry name" value="ELECTRON TRANSPORT PROTIN SCO1/SENC FAMILY MEMBER"/>
    <property type="match status" value="1"/>
</dbReference>
<dbReference type="AlphaFoldDB" id="A0A0B2VP62"/>
<feature type="compositionally biased region" description="Basic and acidic residues" evidence="5">
    <location>
        <begin position="64"/>
        <end position="81"/>
    </location>
</feature>
<feature type="region of interest" description="Disordered" evidence="5">
    <location>
        <begin position="60"/>
        <end position="81"/>
    </location>
</feature>
<keyword evidence="3" id="KW-0479">Metal-binding</keyword>
<dbReference type="EMBL" id="JPKZ01001201">
    <property type="protein sequence ID" value="KHN83363.1"/>
    <property type="molecule type" value="Genomic_DNA"/>
</dbReference>
<feature type="binding site" evidence="3">
    <location>
        <position position="215"/>
    </location>
    <ligand>
        <name>Cu cation</name>
        <dbReference type="ChEBI" id="CHEBI:23378"/>
    </ligand>
</feature>